<sequence>MESFLVLGHLNTLVELELAFKASMVSMRFFDISVYLEFEEKHGHYLAKKEQRQLKEQRNKDLRITEPVRRVANRSYRSSVLSPEGKDQIGGEKEQSACC</sequence>
<keyword evidence="3" id="KW-1185">Reference proteome</keyword>
<reference evidence="2 3" key="1">
    <citation type="submission" date="2020-09" db="EMBL/GenBank/DDBJ databases">
        <title>De no assembly of potato wild relative species, Solanum commersonii.</title>
        <authorList>
            <person name="Cho K."/>
        </authorList>
    </citation>
    <scope>NUCLEOTIDE SEQUENCE [LARGE SCALE GENOMIC DNA]</scope>
    <source>
        <strain evidence="2">LZ3.2</strain>
        <tissue evidence="2">Leaf</tissue>
    </source>
</reference>
<proteinExistence type="predicted"/>
<feature type="region of interest" description="Disordered" evidence="1">
    <location>
        <begin position="74"/>
        <end position="99"/>
    </location>
</feature>
<evidence type="ECO:0000313" key="3">
    <source>
        <dbReference type="Proteomes" id="UP000824120"/>
    </source>
</evidence>
<protein>
    <submittedName>
        <fullName evidence="2">Uncharacterized protein</fullName>
    </submittedName>
</protein>
<feature type="compositionally biased region" description="Basic and acidic residues" evidence="1">
    <location>
        <begin position="84"/>
        <end position="99"/>
    </location>
</feature>
<comment type="caution">
    <text evidence="2">The sequence shown here is derived from an EMBL/GenBank/DDBJ whole genome shotgun (WGS) entry which is preliminary data.</text>
</comment>
<evidence type="ECO:0000313" key="2">
    <source>
        <dbReference type="EMBL" id="KAG5570808.1"/>
    </source>
</evidence>
<dbReference type="Proteomes" id="UP000824120">
    <property type="component" value="Chromosome 12"/>
</dbReference>
<accession>A0A9J5W6G6</accession>
<gene>
    <name evidence="2" type="ORF">H5410_060574</name>
</gene>
<dbReference type="EMBL" id="JACXVP010000012">
    <property type="protein sequence ID" value="KAG5570808.1"/>
    <property type="molecule type" value="Genomic_DNA"/>
</dbReference>
<evidence type="ECO:0000256" key="1">
    <source>
        <dbReference type="SAM" id="MobiDB-lite"/>
    </source>
</evidence>
<name>A0A9J5W6G6_SOLCO</name>
<dbReference type="AlphaFoldDB" id="A0A9J5W6G6"/>
<organism evidence="2 3">
    <name type="scientific">Solanum commersonii</name>
    <name type="common">Commerson's wild potato</name>
    <name type="synonym">Commerson's nightshade</name>
    <dbReference type="NCBI Taxonomy" id="4109"/>
    <lineage>
        <taxon>Eukaryota</taxon>
        <taxon>Viridiplantae</taxon>
        <taxon>Streptophyta</taxon>
        <taxon>Embryophyta</taxon>
        <taxon>Tracheophyta</taxon>
        <taxon>Spermatophyta</taxon>
        <taxon>Magnoliopsida</taxon>
        <taxon>eudicotyledons</taxon>
        <taxon>Gunneridae</taxon>
        <taxon>Pentapetalae</taxon>
        <taxon>asterids</taxon>
        <taxon>lamiids</taxon>
        <taxon>Solanales</taxon>
        <taxon>Solanaceae</taxon>
        <taxon>Solanoideae</taxon>
        <taxon>Solaneae</taxon>
        <taxon>Solanum</taxon>
    </lineage>
</organism>